<protein>
    <submittedName>
        <fullName evidence="6">Uncharacterized protein LOC107271498 isoform X1</fullName>
    </submittedName>
</protein>
<feature type="region of interest" description="Disordered" evidence="3">
    <location>
        <begin position="285"/>
        <end position="315"/>
    </location>
</feature>
<dbReference type="Proteomes" id="UP000694920">
    <property type="component" value="Unplaced"/>
</dbReference>
<evidence type="ECO:0000256" key="2">
    <source>
        <dbReference type="ARBA" id="ARBA00022737"/>
    </source>
</evidence>
<dbReference type="InterPro" id="IPR056737">
    <property type="entry name" value="Beta-prop_ATRN-MKLN-like"/>
</dbReference>
<dbReference type="Pfam" id="PF00612">
    <property type="entry name" value="IQ"/>
    <property type="match status" value="1"/>
</dbReference>
<dbReference type="PROSITE" id="PS50096">
    <property type="entry name" value="IQ"/>
    <property type="match status" value="1"/>
</dbReference>
<dbReference type="InterPro" id="IPR006652">
    <property type="entry name" value="Kelch_1"/>
</dbReference>
<evidence type="ECO:0000313" key="6">
    <source>
        <dbReference type="RefSeq" id="XP_024944576.1"/>
    </source>
</evidence>
<dbReference type="CDD" id="cd18186">
    <property type="entry name" value="BTB_POZ_ZBTB_KLHL-like"/>
    <property type="match status" value="1"/>
</dbReference>
<dbReference type="Pfam" id="PF07707">
    <property type="entry name" value="BACK"/>
    <property type="match status" value="1"/>
</dbReference>
<evidence type="ECO:0000256" key="1">
    <source>
        <dbReference type="ARBA" id="ARBA00022441"/>
    </source>
</evidence>
<dbReference type="Gene3D" id="3.30.710.10">
    <property type="entry name" value="Potassium Channel Kv1.1, Chain A"/>
    <property type="match status" value="1"/>
</dbReference>
<name>A0AAJ7RP80_CEPCN</name>
<reference evidence="6" key="1">
    <citation type="submission" date="2025-08" db="UniProtKB">
        <authorList>
            <consortium name="RefSeq"/>
        </authorList>
    </citation>
    <scope>IDENTIFICATION</scope>
</reference>
<feature type="region of interest" description="Disordered" evidence="3">
    <location>
        <begin position="156"/>
        <end position="272"/>
    </location>
</feature>
<gene>
    <name evidence="6" type="primary">LOC107271498</name>
</gene>
<dbReference type="CDD" id="cd23767">
    <property type="entry name" value="IQCD"/>
    <property type="match status" value="1"/>
</dbReference>
<evidence type="ECO:0000259" key="4">
    <source>
        <dbReference type="PROSITE" id="PS50097"/>
    </source>
</evidence>
<feature type="compositionally biased region" description="Low complexity" evidence="3">
    <location>
        <begin position="480"/>
        <end position="492"/>
    </location>
</feature>
<keyword evidence="5" id="KW-1185">Reference proteome</keyword>
<evidence type="ECO:0000313" key="5">
    <source>
        <dbReference type="Proteomes" id="UP000694920"/>
    </source>
</evidence>
<dbReference type="SUPFAM" id="SSF54695">
    <property type="entry name" value="POZ domain"/>
    <property type="match status" value="1"/>
</dbReference>
<dbReference type="SUPFAM" id="SSF117281">
    <property type="entry name" value="Kelch motif"/>
    <property type="match status" value="1"/>
</dbReference>
<organism evidence="5 6">
    <name type="scientific">Cephus cinctus</name>
    <name type="common">Wheat stem sawfly</name>
    <dbReference type="NCBI Taxonomy" id="211228"/>
    <lineage>
        <taxon>Eukaryota</taxon>
        <taxon>Metazoa</taxon>
        <taxon>Ecdysozoa</taxon>
        <taxon>Arthropoda</taxon>
        <taxon>Hexapoda</taxon>
        <taxon>Insecta</taxon>
        <taxon>Pterygota</taxon>
        <taxon>Neoptera</taxon>
        <taxon>Endopterygota</taxon>
        <taxon>Hymenoptera</taxon>
        <taxon>Cephoidea</taxon>
        <taxon>Cephidae</taxon>
        <taxon>Cephus</taxon>
    </lineage>
</organism>
<dbReference type="InterPro" id="IPR000048">
    <property type="entry name" value="IQ_motif_EF-hand-BS"/>
</dbReference>
<dbReference type="KEGG" id="ccin:107271498"/>
<dbReference type="InterPro" id="IPR015915">
    <property type="entry name" value="Kelch-typ_b-propeller"/>
</dbReference>
<dbReference type="Gene3D" id="2.120.10.80">
    <property type="entry name" value="Kelch-type beta propeller"/>
    <property type="match status" value="2"/>
</dbReference>
<feature type="region of interest" description="Disordered" evidence="3">
    <location>
        <begin position="961"/>
        <end position="1000"/>
    </location>
</feature>
<dbReference type="InterPro" id="IPR011333">
    <property type="entry name" value="SKP1/BTB/POZ_sf"/>
</dbReference>
<dbReference type="PROSITE" id="PS50097">
    <property type="entry name" value="BTB"/>
    <property type="match status" value="1"/>
</dbReference>
<feature type="compositionally biased region" description="Basic and acidic residues" evidence="3">
    <location>
        <begin position="1"/>
        <end position="13"/>
    </location>
</feature>
<dbReference type="GO" id="GO:0003779">
    <property type="term" value="F:actin binding"/>
    <property type="evidence" value="ECO:0007669"/>
    <property type="project" value="UniProtKB-KW"/>
</dbReference>
<feature type="compositionally biased region" description="Low complexity" evidence="3">
    <location>
        <begin position="20"/>
        <end position="31"/>
    </location>
</feature>
<keyword evidence="2" id="KW-0677">Repeat</keyword>
<dbReference type="GeneID" id="107271498"/>
<feature type="compositionally biased region" description="Low complexity" evidence="3">
    <location>
        <begin position="303"/>
        <end position="315"/>
    </location>
</feature>
<proteinExistence type="predicted"/>
<dbReference type="SMART" id="SM00612">
    <property type="entry name" value="Kelch"/>
    <property type="match status" value="6"/>
</dbReference>
<dbReference type="Gene3D" id="1.25.40.420">
    <property type="match status" value="1"/>
</dbReference>
<dbReference type="PANTHER" id="PTHR22667:SF0">
    <property type="entry name" value="AT01380P-RELATED"/>
    <property type="match status" value="1"/>
</dbReference>
<feature type="region of interest" description="Disordered" evidence="3">
    <location>
        <begin position="434"/>
        <end position="492"/>
    </location>
</feature>
<feature type="compositionally biased region" description="Basic and acidic residues" evidence="3">
    <location>
        <begin position="42"/>
        <end position="55"/>
    </location>
</feature>
<dbReference type="Pfam" id="PF00651">
    <property type="entry name" value="BTB"/>
    <property type="match status" value="1"/>
</dbReference>
<feature type="compositionally biased region" description="Polar residues" evidence="3">
    <location>
        <begin position="850"/>
        <end position="867"/>
    </location>
</feature>
<accession>A0AAJ7RP80</accession>
<evidence type="ECO:0000256" key="3">
    <source>
        <dbReference type="SAM" id="MobiDB-lite"/>
    </source>
</evidence>
<feature type="domain" description="BTB" evidence="4">
    <location>
        <begin position="538"/>
        <end position="594"/>
    </location>
</feature>
<sequence>MRRGLIRYDEHLDSSTSTQEDSCLSSELDLLNPRVPGPAHPDSSRRSASHPREDSPSLLDYGRKPRAPGASVAPDTVGTKLLTVRKSAASKITSGRGISTSLQCLPVKGHPHKYEHQVTFADSRYSSGEGPTGKADNKLRRGKGTPRIIKAIRHHARKHINGSEIREDQSASSIYPREENSKSSVVVLYHGKSPTPPRSPRSPRSLVRSSKSEDTLCPKICSSGYPDRDQSTRKLQYLPSPRTSLRRKRVRRYRQGGRRQETENASGVRESKLVQLAQRDQWRVERQEVPLGAHEGSSRRGRSSSQTVQQSQRGTYGILRTRRTVKEQCGPSDPLAFGSRQMAHRLSLPREEFINRDHYPAGGLGTLMQQAQMHPGENNTEENKRVFPFQATPSGNLKIIPNQVVFESKKVSVLVADPRHAKVDVKAELSRPTIDLPPSLSSSITSQAQAQQKFSRSDNEHRIKTQPHRSKTHQKEAMDQKQTVHSSSSVKTSSYTEVPLSSLGFTGEQPIDWENIILPEKTNLYQELARRITNYMNADCIVRLGQDEFHCHLLVLQSYSSYFDKRNDKEVDLTESSVTSKAFSIIYDWMISANNDGCHLLRRDNILEIFTAAQYLGIKELEEQCWAFIDNDELFSEDTAFLLYLEARKIGNTAVMQLMVPRIMKFFLMLVSTKDFLDLDVDELCLLLRSNYICVNSEMEVLMSAVRWLMHDWDNKRQHMLEVLKCVRFGLIAPWQLVDVKRNPENPEFMELMSYPEIQKMVDDGLAFVIIKYWYGNQSQDYYRWIDLLGLTEPTNRNWAGEDKNYVTYREFLVYLEDYQKTKISELKSRKTRVRPTPPNSPPKDSPSPVTRTRVVNSQSPSGLNISGQGGDAPNHPSRTFRNNGRMPAFPASGPGGAMMSPEILNHYLSSLDRNSKGNNSKILKVSHVPQVNNKAEFNCQTEANELNNVKANFHGDGETLINSSYNSVNPGGASQESRNQEDRSRELTTEKEIPRDAQRHHQELRNALLPLKKYPRKYPKIVGHPVDEPGACKSSCKSEEEAATRIQSFYRGFKMRRSSSDEKQKAKMVAELLSAPGDQEGCLQKPMDPVRVSTSFVTSGITEVERMENSWSPRRKRRESCGAVENSGNCRDYPGQTQRLDLHKDLQGLRFDVTAPRPTPRSQQNPRTQGPPLFKSSANQVVTAKPLETIKVPAFSHNCDARFSSVSVSDNTDTDDLFSPRIREKSLVDLQIKETYGDPSYPNKNLYRPKPRSREVHFRTDNTSHDRSLAVQHPNLGTNLNMDNLENSLFFREREAVLVFGGIDPNKEYGCTGNTGKDMYRYSPIKNEWEFVGEIPEPRHHHSVAYLKGRIYLAGGADPRDSENDKRSLVMDTVWSYDPITRCWFSEPDMLTPRKNFGLVVSHEKIYAIGGQDRNGIALKTVEVFDPNESKWQEVQPMQTARVGLASAKYQDLIWVAGGMTRSKKEPLLREVECYDPPKNLWRKAEPLRASTCFASLYVLAKRLYLIGGAGNARSSFGNENFTESMNNIDMWDPSLCLWRQQAKISFARHGHNVASIGDRLMIIGGVSTIYTRTLKSVECYSCELDTWHQNVSDLPYAVSGHSTVSLPAANTLTDC</sequence>
<dbReference type="CDD" id="cd14733">
    <property type="entry name" value="BACK"/>
    <property type="match status" value="1"/>
</dbReference>
<dbReference type="SMART" id="SM00875">
    <property type="entry name" value="BACK"/>
    <property type="match status" value="1"/>
</dbReference>
<dbReference type="Pfam" id="PF24981">
    <property type="entry name" value="Beta-prop_ATRN-LZTR1"/>
    <property type="match status" value="1"/>
</dbReference>
<dbReference type="InterPro" id="IPR000210">
    <property type="entry name" value="BTB/POZ_dom"/>
</dbReference>
<feature type="compositionally biased region" description="Basic and acidic residues" evidence="3">
    <location>
        <begin position="979"/>
        <end position="1000"/>
    </location>
</feature>
<keyword evidence="1" id="KW-0880">Kelch repeat</keyword>
<feature type="region of interest" description="Disordered" evidence="3">
    <location>
        <begin position="827"/>
        <end position="889"/>
    </location>
</feature>
<dbReference type="RefSeq" id="XP_024944576.1">
    <property type="nucleotide sequence ID" value="XM_025088808.1"/>
</dbReference>
<feature type="compositionally biased region" description="Polar residues" evidence="3">
    <location>
        <begin position="961"/>
        <end position="978"/>
    </location>
</feature>
<feature type="compositionally biased region" description="Low complexity" evidence="3">
    <location>
        <begin position="434"/>
        <end position="452"/>
    </location>
</feature>
<feature type="region of interest" description="Disordered" evidence="3">
    <location>
        <begin position="1154"/>
        <end position="1175"/>
    </location>
</feature>
<dbReference type="PANTHER" id="PTHR22667">
    <property type="entry name" value="AT01380P-RELATED"/>
    <property type="match status" value="1"/>
</dbReference>
<dbReference type="InterPro" id="IPR011705">
    <property type="entry name" value="BACK"/>
</dbReference>
<feature type="compositionally biased region" description="Pro residues" evidence="3">
    <location>
        <begin position="836"/>
        <end position="846"/>
    </location>
</feature>
<feature type="region of interest" description="Disordered" evidence="3">
    <location>
        <begin position="1"/>
        <end position="74"/>
    </location>
</feature>
<feature type="compositionally biased region" description="Basic residues" evidence="3">
    <location>
        <begin position="244"/>
        <end position="257"/>
    </location>
</feature>
<dbReference type="SMART" id="SM00225">
    <property type="entry name" value="BTB"/>
    <property type="match status" value="1"/>
</dbReference>